<proteinExistence type="predicted"/>
<dbReference type="KEGG" id="ami:Amir_1876"/>
<keyword evidence="2" id="KW-1185">Reference proteome</keyword>
<organism evidence="1 2">
    <name type="scientific">Actinosynnema mirum (strain ATCC 29888 / DSM 43827 / JCM 3225 / NBRC 14064 / NCIMB 13271 / NRRL B-12336 / IMRU 3971 / 101)</name>
    <dbReference type="NCBI Taxonomy" id="446462"/>
    <lineage>
        <taxon>Bacteria</taxon>
        <taxon>Bacillati</taxon>
        <taxon>Actinomycetota</taxon>
        <taxon>Actinomycetes</taxon>
        <taxon>Pseudonocardiales</taxon>
        <taxon>Pseudonocardiaceae</taxon>
        <taxon>Actinosynnema</taxon>
    </lineage>
</organism>
<evidence type="ECO:0000313" key="2">
    <source>
        <dbReference type="Proteomes" id="UP000002213"/>
    </source>
</evidence>
<protein>
    <submittedName>
        <fullName evidence="1">Uncharacterized protein</fullName>
    </submittedName>
</protein>
<evidence type="ECO:0000313" key="1">
    <source>
        <dbReference type="EMBL" id="ACU35824.1"/>
    </source>
</evidence>
<accession>C6WE81</accession>
<dbReference type="AlphaFoldDB" id="C6WE81"/>
<dbReference type="Proteomes" id="UP000002213">
    <property type="component" value="Chromosome"/>
</dbReference>
<sequence length="32" mass="3177">MGGGGLKWSPSPVIAAGAGAVNVHPPVRLHSR</sequence>
<reference evidence="1 2" key="1">
    <citation type="journal article" date="2009" name="Stand. Genomic Sci.">
        <title>Complete genome sequence of Actinosynnema mirum type strain (101).</title>
        <authorList>
            <person name="Land M."/>
            <person name="Lapidus A."/>
            <person name="Mayilraj S."/>
            <person name="Chen F."/>
            <person name="Copeland A."/>
            <person name="Del Rio T.G."/>
            <person name="Nolan M."/>
            <person name="Lucas S."/>
            <person name="Tice H."/>
            <person name="Cheng J.F."/>
            <person name="Chertkov O."/>
            <person name="Bruce D."/>
            <person name="Goodwin L."/>
            <person name="Pitluck S."/>
            <person name="Rohde M."/>
            <person name="Goker M."/>
            <person name="Pati A."/>
            <person name="Ivanova N."/>
            <person name="Mavromatis K."/>
            <person name="Chen A."/>
            <person name="Palaniappan K."/>
            <person name="Hauser L."/>
            <person name="Chang Y.J."/>
            <person name="Jeffries C.C."/>
            <person name="Brettin T."/>
            <person name="Detter J.C."/>
            <person name="Han C."/>
            <person name="Chain P."/>
            <person name="Tindall B.J."/>
            <person name="Bristow J."/>
            <person name="Eisen J.A."/>
            <person name="Markowitz V."/>
            <person name="Hugenholtz P."/>
            <person name="Kyrpides N.C."/>
            <person name="Klenk H.P."/>
        </authorList>
    </citation>
    <scope>NUCLEOTIDE SEQUENCE [LARGE SCALE GENOMIC DNA]</scope>
    <source>
        <strain evidence="2">ATCC 29888 / DSM 43827 / JCM 3225 / NBRC 14064 / NCIMB 13271 / NRRL B-12336 / IMRU 3971 / 101</strain>
    </source>
</reference>
<dbReference type="HOGENOM" id="CLU_3387652_0_0_11"/>
<name>C6WE81_ACTMD</name>
<dbReference type="EMBL" id="CP001630">
    <property type="protein sequence ID" value="ACU35824.1"/>
    <property type="molecule type" value="Genomic_DNA"/>
</dbReference>
<gene>
    <name evidence="1" type="ordered locus">Amir_1876</name>
</gene>